<dbReference type="GO" id="GO:0004527">
    <property type="term" value="F:exonuclease activity"/>
    <property type="evidence" value="ECO:0007669"/>
    <property type="project" value="UniProtKB-KW"/>
</dbReference>
<dbReference type="InterPro" id="IPR004843">
    <property type="entry name" value="Calcineurin-like_PHP"/>
</dbReference>
<evidence type="ECO:0000259" key="2">
    <source>
        <dbReference type="Pfam" id="PF00149"/>
    </source>
</evidence>
<proteinExistence type="predicted"/>
<feature type="domain" description="Calcineurin-like phosphoesterase" evidence="2">
    <location>
        <begin position="1"/>
        <end position="196"/>
    </location>
</feature>
<dbReference type="InterPro" id="IPR029052">
    <property type="entry name" value="Metallo-depent_PP-like"/>
</dbReference>
<dbReference type="SUPFAM" id="SSF56300">
    <property type="entry name" value="Metallo-dependent phosphatases"/>
    <property type="match status" value="1"/>
</dbReference>
<dbReference type="EMBL" id="CP157675">
    <property type="protein sequence ID" value="XBP68677.1"/>
    <property type="molecule type" value="Genomic_DNA"/>
</dbReference>
<dbReference type="CDD" id="cd00840">
    <property type="entry name" value="MPP_Mre11_N"/>
    <property type="match status" value="1"/>
</dbReference>
<dbReference type="InterPro" id="IPR014576">
    <property type="entry name" value="Pesterase_YhaO"/>
</dbReference>
<dbReference type="PANTHER" id="PTHR30337:SF7">
    <property type="entry name" value="PHOSPHOESTERASE"/>
    <property type="match status" value="1"/>
</dbReference>
<organism evidence="3">
    <name type="scientific">Polaromonas hydrogenivorans</name>
    <dbReference type="NCBI Taxonomy" id="335476"/>
    <lineage>
        <taxon>Bacteria</taxon>
        <taxon>Pseudomonadati</taxon>
        <taxon>Pseudomonadota</taxon>
        <taxon>Betaproteobacteria</taxon>
        <taxon>Burkholderiales</taxon>
        <taxon>Comamonadaceae</taxon>
        <taxon>Polaromonas</taxon>
    </lineage>
</organism>
<reference evidence="3" key="1">
    <citation type="submission" date="2024-05" db="EMBL/GenBank/DDBJ databases">
        <authorList>
            <person name="Bunk B."/>
            <person name="Swiderski J."/>
            <person name="Sproer C."/>
            <person name="Thiel V."/>
        </authorList>
    </citation>
    <scope>NUCLEOTIDE SEQUENCE</scope>
    <source>
        <strain evidence="3">DSM 17735</strain>
    </source>
</reference>
<keyword evidence="3" id="KW-0269">Exonuclease</keyword>
<evidence type="ECO:0000313" key="3">
    <source>
        <dbReference type="EMBL" id="XBP68677.1"/>
    </source>
</evidence>
<dbReference type="InterPro" id="IPR050535">
    <property type="entry name" value="DNA_Repair-Maintenance_Comp"/>
</dbReference>
<keyword evidence="1 3" id="KW-0378">Hydrolase</keyword>
<gene>
    <name evidence="3" type="ORF">ABLV49_12215</name>
</gene>
<dbReference type="Gene3D" id="3.60.21.10">
    <property type="match status" value="1"/>
</dbReference>
<dbReference type="EC" id="3.1.-.-" evidence="3"/>
<dbReference type="PIRSF" id="PIRSF033091">
    <property type="entry name" value="Pesterase_YhaO"/>
    <property type="match status" value="1"/>
</dbReference>
<dbReference type="PANTHER" id="PTHR30337">
    <property type="entry name" value="COMPONENT OF ATP-DEPENDENT DSDNA EXONUCLEASE"/>
    <property type="match status" value="1"/>
</dbReference>
<dbReference type="Pfam" id="PF00149">
    <property type="entry name" value="Metallophos"/>
    <property type="match status" value="1"/>
</dbReference>
<evidence type="ECO:0000256" key="1">
    <source>
        <dbReference type="ARBA" id="ARBA00022801"/>
    </source>
</evidence>
<dbReference type="AlphaFoldDB" id="A0AAU7LM30"/>
<name>A0AAU7LM30_9BURK</name>
<dbReference type="RefSeq" id="WP_349276731.1">
    <property type="nucleotide sequence ID" value="NZ_CBCSCU010000011.1"/>
</dbReference>
<accession>A0AAU7LM30</accession>
<sequence length="429" mass="46878">MRFIHTADLHIDSPLRGLSRYQGAPLERLRSATRRALERLVELAVEEKVDFVLMAGDLYDRDWQDFHTGLFVNAQLVKLKNAGIQVFIVQGNHDAQSHMTRQIPWPDNVKVFSSRTAETAHLPALGVAIHGHSFPNREVPENLVPGYPPALPGCFNIGLLHTSLTGMDGHDTYAPATLSDLKAKGYDYWALGHVHARQVVCEAPRVVFPGNLQGRHARETGPKGCELVTVEGATLTARFVPLDVVRWHQVEIDMQPVLQLDEVRRTVVQALQSAVADAGEVLHAMRVVLTGQTPLQALEASQPGTLEAAVQAAAQEVSGADVWIEQVKLRLRSPLDRERIGQGAGALGELVRWVDELSSDGPALEQFCREALTEVLGKLPAEVQAALAHDLAEGDIPRLDDEVALLALVKDAEATLLARLNIPEEKSAA</sequence>
<dbReference type="InterPro" id="IPR041796">
    <property type="entry name" value="Mre11_N"/>
</dbReference>
<protein>
    <submittedName>
        <fullName evidence="3">DNA repair exonuclease</fullName>
        <ecNumber evidence="3">3.1.-.-</ecNumber>
    </submittedName>
</protein>
<keyword evidence="3" id="KW-0540">Nuclease</keyword>